<sequence>MLLPSAAGSASAVSVFPESTASGEESGEDTSPATDHSGMKQQPEVLLCEGSHHITPLDVLLCEGSHHITPLDVLLCEGSHHITPLDVLLCGKSHHITPLPLTTVNKKCISEAFTEGQAHHETHGNKVHHLADEDKIVTKGRVACGATYLCESGFSTLLQIKNKSWSQLDVDPDMRCALSVTQPQIGQLAENKQYQPSH</sequence>
<organism evidence="2 3">
    <name type="scientific">Scylla paramamosain</name>
    <name type="common">Mud crab</name>
    <dbReference type="NCBI Taxonomy" id="85552"/>
    <lineage>
        <taxon>Eukaryota</taxon>
        <taxon>Metazoa</taxon>
        <taxon>Ecdysozoa</taxon>
        <taxon>Arthropoda</taxon>
        <taxon>Crustacea</taxon>
        <taxon>Multicrustacea</taxon>
        <taxon>Malacostraca</taxon>
        <taxon>Eumalacostraca</taxon>
        <taxon>Eucarida</taxon>
        <taxon>Decapoda</taxon>
        <taxon>Pleocyemata</taxon>
        <taxon>Brachyura</taxon>
        <taxon>Eubrachyura</taxon>
        <taxon>Portunoidea</taxon>
        <taxon>Portunidae</taxon>
        <taxon>Portuninae</taxon>
        <taxon>Scylla</taxon>
    </lineage>
</organism>
<comment type="caution">
    <text evidence="2">The sequence shown here is derived from an EMBL/GenBank/DDBJ whole genome shotgun (WGS) entry which is preliminary data.</text>
</comment>
<gene>
    <name evidence="2" type="ORF">O3P69_013657</name>
</gene>
<protein>
    <submittedName>
        <fullName evidence="2">Uncharacterized protein</fullName>
    </submittedName>
</protein>
<reference evidence="2 3" key="1">
    <citation type="submission" date="2023-03" db="EMBL/GenBank/DDBJ databases">
        <title>High-quality genome of Scylla paramamosain provides insights in environmental adaptation.</title>
        <authorList>
            <person name="Zhang L."/>
        </authorList>
    </citation>
    <scope>NUCLEOTIDE SEQUENCE [LARGE SCALE GENOMIC DNA]</scope>
    <source>
        <strain evidence="2">LZ_2023a</strain>
        <tissue evidence="2">Muscle</tissue>
    </source>
</reference>
<feature type="region of interest" description="Disordered" evidence="1">
    <location>
        <begin position="1"/>
        <end position="39"/>
    </location>
</feature>
<evidence type="ECO:0000313" key="2">
    <source>
        <dbReference type="EMBL" id="KAK8377163.1"/>
    </source>
</evidence>
<feature type="compositionally biased region" description="Polar residues" evidence="1">
    <location>
        <begin position="17"/>
        <end position="34"/>
    </location>
</feature>
<evidence type="ECO:0000313" key="3">
    <source>
        <dbReference type="Proteomes" id="UP001487740"/>
    </source>
</evidence>
<feature type="compositionally biased region" description="Low complexity" evidence="1">
    <location>
        <begin position="1"/>
        <end position="15"/>
    </location>
</feature>
<dbReference type="EMBL" id="JARAKH010000047">
    <property type="protein sequence ID" value="KAK8377163.1"/>
    <property type="molecule type" value="Genomic_DNA"/>
</dbReference>
<keyword evidence="3" id="KW-1185">Reference proteome</keyword>
<evidence type="ECO:0000256" key="1">
    <source>
        <dbReference type="SAM" id="MobiDB-lite"/>
    </source>
</evidence>
<proteinExistence type="predicted"/>
<name>A0AAW0SPW1_SCYPA</name>
<accession>A0AAW0SPW1</accession>
<dbReference type="Proteomes" id="UP001487740">
    <property type="component" value="Unassembled WGS sequence"/>
</dbReference>
<dbReference type="AlphaFoldDB" id="A0AAW0SPW1"/>